<protein>
    <submittedName>
        <fullName evidence="1">Uncharacterized protein</fullName>
    </submittedName>
</protein>
<name>A0AAV7RBJ8_PLEWA</name>
<proteinExistence type="predicted"/>
<sequence>MCMRIRIRVGACRQKVSVRVHSSENGGLDWLYITTTEKYKNHHGRRKPKEQTPSASVYYAAFKLASAVGQITPEIPESKYARLNTTKVNKSLEE</sequence>
<evidence type="ECO:0000313" key="1">
    <source>
        <dbReference type="EMBL" id="KAJ1148115.1"/>
    </source>
</evidence>
<evidence type="ECO:0000313" key="2">
    <source>
        <dbReference type="Proteomes" id="UP001066276"/>
    </source>
</evidence>
<accession>A0AAV7RBJ8</accession>
<dbReference type="Proteomes" id="UP001066276">
    <property type="component" value="Chromosome 5"/>
</dbReference>
<dbReference type="EMBL" id="JANPWB010000009">
    <property type="protein sequence ID" value="KAJ1148115.1"/>
    <property type="molecule type" value="Genomic_DNA"/>
</dbReference>
<comment type="caution">
    <text evidence="1">The sequence shown here is derived from an EMBL/GenBank/DDBJ whole genome shotgun (WGS) entry which is preliminary data.</text>
</comment>
<reference evidence="1" key="1">
    <citation type="journal article" date="2022" name="bioRxiv">
        <title>Sequencing and chromosome-scale assembly of the giantPleurodeles waltlgenome.</title>
        <authorList>
            <person name="Brown T."/>
            <person name="Elewa A."/>
            <person name="Iarovenko S."/>
            <person name="Subramanian E."/>
            <person name="Araus A.J."/>
            <person name="Petzold A."/>
            <person name="Susuki M."/>
            <person name="Suzuki K.-i.T."/>
            <person name="Hayashi T."/>
            <person name="Toyoda A."/>
            <person name="Oliveira C."/>
            <person name="Osipova E."/>
            <person name="Leigh N.D."/>
            <person name="Simon A."/>
            <person name="Yun M.H."/>
        </authorList>
    </citation>
    <scope>NUCLEOTIDE SEQUENCE</scope>
    <source>
        <strain evidence="1">20211129_DDA</strain>
        <tissue evidence="1">Liver</tissue>
    </source>
</reference>
<gene>
    <name evidence="1" type="ORF">NDU88_000955</name>
</gene>
<dbReference type="AlphaFoldDB" id="A0AAV7RBJ8"/>
<keyword evidence="2" id="KW-1185">Reference proteome</keyword>
<organism evidence="1 2">
    <name type="scientific">Pleurodeles waltl</name>
    <name type="common">Iberian ribbed newt</name>
    <dbReference type="NCBI Taxonomy" id="8319"/>
    <lineage>
        <taxon>Eukaryota</taxon>
        <taxon>Metazoa</taxon>
        <taxon>Chordata</taxon>
        <taxon>Craniata</taxon>
        <taxon>Vertebrata</taxon>
        <taxon>Euteleostomi</taxon>
        <taxon>Amphibia</taxon>
        <taxon>Batrachia</taxon>
        <taxon>Caudata</taxon>
        <taxon>Salamandroidea</taxon>
        <taxon>Salamandridae</taxon>
        <taxon>Pleurodelinae</taxon>
        <taxon>Pleurodeles</taxon>
    </lineage>
</organism>